<evidence type="ECO:0000313" key="3">
    <source>
        <dbReference type="EMBL" id="KAF5217422.1"/>
    </source>
</evidence>
<feature type="compositionally biased region" description="Polar residues" evidence="1">
    <location>
        <begin position="408"/>
        <end position="430"/>
    </location>
</feature>
<comment type="caution">
    <text evidence="3">The sequence shown here is derived from an EMBL/GenBank/DDBJ whole genome shotgun (WGS) entry which is preliminary data.</text>
</comment>
<feature type="transmembrane region" description="Helical" evidence="2">
    <location>
        <begin position="20"/>
        <end position="48"/>
    </location>
</feature>
<reference evidence="3 4" key="1">
    <citation type="journal article" date="2019" name="Genome Biol. Evol.">
        <title>Nanopore Sequencing Significantly Improves Genome Assembly of the Protozoan Parasite Trypanosoma cruzi.</title>
        <authorList>
            <person name="Diaz-Viraque F."/>
            <person name="Pita S."/>
            <person name="Greif G."/>
            <person name="de Souza R.C.M."/>
            <person name="Iraola G."/>
            <person name="Robello C."/>
        </authorList>
    </citation>
    <scope>NUCLEOTIDE SEQUENCE [LARGE SCALE GENOMIC DNA]</scope>
    <source>
        <strain evidence="3 4">Berenice</strain>
    </source>
</reference>
<evidence type="ECO:0000313" key="4">
    <source>
        <dbReference type="Proteomes" id="UP000583944"/>
    </source>
</evidence>
<dbReference type="VEuPathDB" id="TriTrypDB:BCY84_05504"/>
<feature type="transmembrane region" description="Helical" evidence="2">
    <location>
        <begin position="513"/>
        <end position="530"/>
    </location>
</feature>
<dbReference type="EMBL" id="JABDHM010000137">
    <property type="protein sequence ID" value="KAF5217422.1"/>
    <property type="molecule type" value="Genomic_DNA"/>
</dbReference>
<accession>A0A7J6XSH7</accession>
<evidence type="ECO:0000256" key="1">
    <source>
        <dbReference type="SAM" id="MobiDB-lite"/>
    </source>
</evidence>
<feature type="transmembrane region" description="Helical" evidence="2">
    <location>
        <begin position="115"/>
        <end position="133"/>
    </location>
</feature>
<feature type="compositionally biased region" description="Basic and acidic residues" evidence="1">
    <location>
        <begin position="302"/>
        <end position="323"/>
    </location>
</feature>
<protein>
    <submittedName>
        <fullName evidence="3">Mucin-associated surface protein (MASP)</fullName>
    </submittedName>
</protein>
<feature type="compositionally biased region" description="Gly residues" evidence="1">
    <location>
        <begin position="206"/>
        <end position="224"/>
    </location>
</feature>
<feature type="compositionally biased region" description="Low complexity" evidence="1">
    <location>
        <begin position="283"/>
        <end position="294"/>
    </location>
</feature>
<dbReference type="Proteomes" id="UP000583944">
    <property type="component" value="Unassembled WGS sequence"/>
</dbReference>
<keyword evidence="2" id="KW-1133">Transmembrane helix</keyword>
<keyword evidence="2" id="KW-0812">Transmembrane</keyword>
<feature type="compositionally biased region" description="Low complexity" evidence="1">
    <location>
        <begin position="193"/>
        <end position="205"/>
    </location>
</feature>
<feature type="compositionally biased region" description="Polar residues" evidence="1">
    <location>
        <begin position="487"/>
        <end position="497"/>
    </location>
</feature>
<feature type="region of interest" description="Disordered" evidence="1">
    <location>
        <begin position="179"/>
        <end position="508"/>
    </location>
</feature>
<feature type="compositionally biased region" description="Low complexity" evidence="1">
    <location>
        <begin position="249"/>
        <end position="258"/>
    </location>
</feature>
<proteinExistence type="predicted"/>
<sequence>MHDTHTIVWVHAHWSFLGAVFFVFLLLYLIAACLPVFCFFCFVCFSFLKIISVRCTFFCTFVVLIFSRNACCSCCCFFTLPHLPFCLSLCVDGELVCAEGYTQVTGVMAMMTGRVLLVCALCVLWCGAGWVYARDFENSPVDGCLASGGFGTKTSYVKSGCEKTALTLPLRSILPIPAIQAEDEQETRKSEEGTTLGSVPTTGTGSVSGGGHGTVVPGGAGDYGVGPNLKSSSSVDTPVTHGGGGASSTGGLSSASQGNSHEGVSPEEGPKSQHSSSLEEKAAVVTPAVVKPTKNSAPAGGERVENDAQSRADVQPRLDESTKGKGNLEPAEARTLPGNTNQTLQGGERAVPDASKATKSEPKTQQQTEPPVDKNDSHNTHASAKSPDVPKGNNAKEGNNGDPAHTPVTPQSTPTGIQQLATVSPSTGTPKPNEEKSTVTKETEDPQKSDTADTEKRQNGDNEKIDDSDSSTVKMSEAAPQKAETITAAQTNNTTRPGDSDGGNAVSHTTSPLLLLLLVVACAAAAAVVAA</sequence>
<dbReference type="VEuPathDB" id="TriTrypDB:ECC02_009723"/>
<gene>
    <name evidence="3" type="ORF">ECC02_009723</name>
</gene>
<organism evidence="3 4">
    <name type="scientific">Trypanosoma cruzi</name>
    <dbReference type="NCBI Taxonomy" id="5693"/>
    <lineage>
        <taxon>Eukaryota</taxon>
        <taxon>Discoba</taxon>
        <taxon>Euglenozoa</taxon>
        <taxon>Kinetoplastea</taxon>
        <taxon>Metakinetoplastina</taxon>
        <taxon>Trypanosomatida</taxon>
        <taxon>Trypanosomatidae</taxon>
        <taxon>Trypanosoma</taxon>
        <taxon>Schizotrypanum</taxon>
    </lineage>
</organism>
<name>A0A7J6XSH7_TRYCR</name>
<evidence type="ECO:0000256" key="2">
    <source>
        <dbReference type="SAM" id="Phobius"/>
    </source>
</evidence>
<feature type="compositionally biased region" description="Basic and acidic residues" evidence="1">
    <location>
        <begin position="432"/>
        <end position="467"/>
    </location>
</feature>
<dbReference type="AlphaFoldDB" id="A0A7J6XSH7"/>
<keyword evidence="2" id="KW-0472">Membrane</keyword>